<proteinExistence type="inferred from homology"/>
<dbReference type="SUPFAM" id="SSF51905">
    <property type="entry name" value="FAD/NAD(P)-binding domain"/>
    <property type="match status" value="2"/>
</dbReference>
<evidence type="ECO:0000256" key="5">
    <source>
        <dbReference type="ARBA" id="ARBA00022827"/>
    </source>
</evidence>
<keyword evidence="4" id="KW-0285">Flavoprotein</keyword>
<evidence type="ECO:0000313" key="9">
    <source>
        <dbReference type="Proteomes" id="UP001242480"/>
    </source>
</evidence>
<dbReference type="EMBL" id="JAUSVX010000001">
    <property type="protein sequence ID" value="MDQ0467509.1"/>
    <property type="molecule type" value="Genomic_DNA"/>
</dbReference>
<evidence type="ECO:0000256" key="4">
    <source>
        <dbReference type="ARBA" id="ARBA00022630"/>
    </source>
</evidence>
<comment type="cofactor">
    <cofactor evidence="1">
        <name>FAD</name>
        <dbReference type="ChEBI" id="CHEBI:57692"/>
    </cofactor>
</comment>
<sequence length="430" mass="46972">MIGPSRHDILGIGFGPSNLALAIALEEAGRPLRALFLERQERFAWHGDMLLPGTDMQIAFVKDLATLRDPTSRFSFLNYLHAKGRLTAFLNLRTFNPSRVEFNDYLAWAAERLADRVSYGETVEAVEPMVRDGRISAFQVVSRLGDAGRRVRSARHLVVATGGRPHVPAPFAFIGDRRLLHASRYLGGIDAALGGVTAPRIAVIGGGQSAAEIAVDAGERFPQARVDLVIRGHALRPSDDSAFANEIFDPETVDLVHGLDRQRRADLLGQFRNTNYAVVDADLIARFHAILYDERVRSVRRHRLVRDTETMAAAALGDAIVLRLRDRLGGTVEEARYDAVVLATGYDRSGLPDLLEPLRPHLLTGELDRSYRLRLRAADATVHVQGWSEATHGLADTLLSLVAVRAGEIAAAIAAFEAAAERPPARAVGA</sequence>
<keyword evidence="5" id="KW-0274">FAD</keyword>
<name>A0ABU0IZS6_9HYPH</name>
<dbReference type="EC" id="1.13.12.-" evidence="8"/>
<comment type="caution">
    <text evidence="8">The sequence shown here is derived from an EMBL/GenBank/DDBJ whole genome shotgun (WGS) entry which is preliminary data.</text>
</comment>
<accession>A0ABU0IZS6</accession>
<dbReference type="Gene3D" id="3.50.50.60">
    <property type="entry name" value="FAD/NAD(P)-binding domain"/>
    <property type="match status" value="1"/>
</dbReference>
<dbReference type="Proteomes" id="UP001242480">
    <property type="component" value="Unassembled WGS sequence"/>
</dbReference>
<evidence type="ECO:0000256" key="1">
    <source>
        <dbReference type="ARBA" id="ARBA00001974"/>
    </source>
</evidence>
<dbReference type="PANTHER" id="PTHR42802">
    <property type="entry name" value="MONOOXYGENASE"/>
    <property type="match status" value="1"/>
</dbReference>
<dbReference type="Pfam" id="PF13434">
    <property type="entry name" value="Lys_Orn_oxgnase"/>
    <property type="match status" value="1"/>
</dbReference>
<dbReference type="RefSeq" id="WP_307267203.1">
    <property type="nucleotide sequence ID" value="NZ_JAUSVX010000001.1"/>
</dbReference>
<evidence type="ECO:0000256" key="7">
    <source>
        <dbReference type="ARBA" id="ARBA00023002"/>
    </source>
</evidence>
<dbReference type="InterPro" id="IPR036188">
    <property type="entry name" value="FAD/NAD-bd_sf"/>
</dbReference>
<evidence type="ECO:0000256" key="2">
    <source>
        <dbReference type="ARBA" id="ARBA00004924"/>
    </source>
</evidence>
<dbReference type="PANTHER" id="PTHR42802:SF1">
    <property type="entry name" value="L-ORNITHINE N(5)-MONOOXYGENASE"/>
    <property type="match status" value="1"/>
</dbReference>
<keyword evidence="7 8" id="KW-0560">Oxidoreductase</keyword>
<keyword evidence="9" id="KW-1185">Reference proteome</keyword>
<dbReference type="InterPro" id="IPR025700">
    <property type="entry name" value="Lys/Orn_oxygenase"/>
</dbReference>
<comment type="pathway">
    <text evidence="2">Siderophore biosynthesis.</text>
</comment>
<keyword evidence="6" id="KW-0521">NADP</keyword>
<evidence type="ECO:0000256" key="6">
    <source>
        <dbReference type="ARBA" id="ARBA00022857"/>
    </source>
</evidence>
<evidence type="ECO:0000256" key="3">
    <source>
        <dbReference type="ARBA" id="ARBA00007588"/>
    </source>
</evidence>
<evidence type="ECO:0000313" key="8">
    <source>
        <dbReference type="EMBL" id="MDQ0467509.1"/>
    </source>
</evidence>
<comment type="similarity">
    <text evidence="3">Belongs to the lysine N(6)-hydroxylase/L-ornithine N(5)-oxygenase family.</text>
</comment>
<dbReference type="PRINTS" id="PR00368">
    <property type="entry name" value="FADPNR"/>
</dbReference>
<protein>
    <submittedName>
        <fullName evidence="8">L-ornithine N5-oxygenase</fullName>
        <ecNumber evidence="8">1.13.12.-</ecNumber>
    </submittedName>
</protein>
<dbReference type="GO" id="GO:0016491">
    <property type="term" value="F:oxidoreductase activity"/>
    <property type="evidence" value="ECO:0007669"/>
    <property type="project" value="UniProtKB-KW"/>
</dbReference>
<organism evidence="8 9">
    <name type="scientific">Labrys wisconsinensis</name>
    <dbReference type="NCBI Taxonomy" id="425677"/>
    <lineage>
        <taxon>Bacteria</taxon>
        <taxon>Pseudomonadati</taxon>
        <taxon>Pseudomonadota</taxon>
        <taxon>Alphaproteobacteria</taxon>
        <taxon>Hyphomicrobiales</taxon>
        <taxon>Xanthobacteraceae</taxon>
        <taxon>Labrys</taxon>
    </lineage>
</organism>
<reference evidence="8 9" key="1">
    <citation type="submission" date="2023-07" db="EMBL/GenBank/DDBJ databases">
        <title>Genomic Encyclopedia of Type Strains, Phase IV (KMG-IV): sequencing the most valuable type-strain genomes for metagenomic binning, comparative biology and taxonomic classification.</title>
        <authorList>
            <person name="Goeker M."/>
        </authorList>
    </citation>
    <scope>NUCLEOTIDE SEQUENCE [LARGE SCALE GENOMIC DNA]</scope>
    <source>
        <strain evidence="8 9">DSM 19619</strain>
    </source>
</reference>
<gene>
    <name evidence="8" type="ORF">QO011_000504</name>
</gene>